<evidence type="ECO:0000313" key="1">
    <source>
        <dbReference type="EMBL" id="MBM7715238.1"/>
    </source>
</evidence>
<organism evidence="1 2">
    <name type="scientific">Siminovitchia thermophila</name>
    <dbReference type="NCBI Taxonomy" id="1245522"/>
    <lineage>
        <taxon>Bacteria</taxon>
        <taxon>Bacillati</taxon>
        <taxon>Bacillota</taxon>
        <taxon>Bacilli</taxon>
        <taxon>Bacillales</taxon>
        <taxon>Bacillaceae</taxon>
        <taxon>Siminovitchia</taxon>
    </lineage>
</organism>
<comment type="caution">
    <text evidence="1">The sequence shown here is derived from an EMBL/GenBank/DDBJ whole genome shotgun (WGS) entry which is preliminary data.</text>
</comment>
<accession>A0ABS2R6J6</accession>
<keyword evidence="2" id="KW-1185">Reference proteome</keyword>
<reference evidence="1 2" key="1">
    <citation type="submission" date="2021-01" db="EMBL/GenBank/DDBJ databases">
        <title>Genomic Encyclopedia of Type Strains, Phase IV (KMG-IV): sequencing the most valuable type-strain genomes for metagenomic binning, comparative biology and taxonomic classification.</title>
        <authorList>
            <person name="Goeker M."/>
        </authorList>
    </citation>
    <scope>NUCLEOTIDE SEQUENCE [LARGE SCALE GENOMIC DNA]</scope>
    <source>
        <strain evidence="1 2">DSM 105453</strain>
    </source>
</reference>
<evidence type="ECO:0000313" key="2">
    <source>
        <dbReference type="Proteomes" id="UP000823485"/>
    </source>
</evidence>
<proteinExistence type="predicted"/>
<dbReference type="EMBL" id="JAFBFH010000013">
    <property type="protein sequence ID" value="MBM7715238.1"/>
    <property type="molecule type" value="Genomic_DNA"/>
</dbReference>
<sequence length="32" mass="3896">MEKLVLMYMEEDKELTERHDEHVDCVSISWLS</sequence>
<gene>
    <name evidence="1" type="ORF">JOC94_002225</name>
</gene>
<name>A0ABS2R6J6_9BACI</name>
<protein>
    <submittedName>
        <fullName evidence="1">Uncharacterized protein</fullName>
    </submittedName>
</protein>
<dbReference type="Proteomes" id="UP000823485">
    <property type="component" value="Unassembled WGS sequence"/>
</dbReference>